<protein>
    <submittedName>
        <fullName evidence="2">Uncharacterized protein</fullName>
    </submittedName>
</protein>
<evidence type="ECO:0000313" key="3">
    <source>
        <dbReference type="Proteomes" id="UP001054837"/>
    </source>
</evidence>
<dbReference type="AlphaFoldDB" id="A0AAV4RTF2"/>
<keyword evidence="3" id="KW-1185">Reference proteome</keyword>
<proteinExistence type="predicted"/>
<dbReference type="Proteomes" id="UP001054837">
    <property type="component" value="Unassembled WGS sequence"/>
</dbReference>
<evidence type="ECO:0000313" key="2">
    <source>
        <dbReference type="EMBL" id="GIY24226.1"/>
    </source>
</evidence>
<evidence type="ECO:0000256" key="1">
    <source>
        <dbReference type="SAM" id="MobiDB-lite"/>
    </source>
</evidence>
<sequence length="128" mass="14597">MTDRWHMRKNRLFPETFEALNITCQAGIMDLPSRGSKQWWTKDDEDVAVIIGPLSTDISRRHDVIDEADHVTEIRAHRNVGNVVPPSSRHKGRENACPRIINRKSVKAKKSSPEKYLSESGRKIPGII</sequence>
<reference evidence="2 3" key="1">
    <citation type="submission" date="2021-06" db="EMBL/GenBank/DDBJ databases">
        <title>Caerostris darwini draft genome.</title>
        <authorList>
            <person name="Kono N."/>
            <person name="Arakawa K."/>
        </authorList>
    </citation>
    <scope>NUCLEOTIDE SEQUENCE [LARGE SCALE GENOMIC DNA]</scope>
</reference>
<organism evidence="2 3">
    <name type="scientific">Caerostris darwini</name>
    <dbReference type="NCBI Taxonomy" id="1538125"/>
    <lineage>
        <taxon>Eukaryota</taxon>
        <taxon>Metazoa</taxon>
        <taxon>Ecdysozoa</taxon>
        <taxon>Arthropoda</taxon>
        <taxon>Chelicerata</taxon>
        <taxon>Arachnida</taxon>
        <taxon>Araneae</taxon>
        <taxon>Araneomorphae</taxon>
        <taxon>Entelegynae</taxon>
        <taxon>Araneoidea</taxon>
        <taxon>Araneidae</taxon>
        <taxon>Caerostris</taxon>
    </lineage>
</organism>
<name>A0AAV4RTF2_9ARAC</name>
<accession>A0AAV4RTF2</accession>
<feature type="region of interest" description="Disordered" evidence="1">
    <location>
        <begin position="108"/>
        <end position="128"/>
    </location>
</feature>
<comment type="caution">
    <text evidence="2">The sequence shown here is derived from an EMBL/GenBank/DDBJ whole genome shotgun (WGS) entry which is preliminary data.</text>
</comment>
<dbReference type="EMBL" id="BPLQ01006646">
    <property type="protein sequence ID" value="GIY24226.1"/>
    <property type="molecule type" value="Genomic_DNA"/>
</dbReference>
<feature type="compositionally biased region" description="Basic and acidic residues" evidence="1">
    <location>
        <begin position="111"/>
        <end position="122"/>
    </location>
</feature>
<gene>
    <name evidence="2" type="ORF">CDAR_250701</name>
</gene>